<dbReference type="AlphaFoldDB" id="A0A0G1WY98"/>
<protein>
    <submittedName>
        <fullName evidence="2">Glycoside hydrolase</fullName>
    </submittedName>
</protein>
<proteinExistence type="predicted"/>
<dbReference type="Gene3D" id="1.50.10.10">
    <property type="match status" value="1"/>
</dbReference>
<gene>
    <name evidence="2" type="ORF">UY67_C0015G0002</name>
</gene>
<dbReference type="PATRIC" id="fig|1618671.3.peg.565"/>
<reference evidence="2 3" key="1">
    <citation type="journal article" date="2015" name="Nature">
        <title>rRNA introns, odd ribosomes, and small enigmatic genomes across a large radiation of phyla.</title>
        <authorList>
            <person name="Brown C.T."/>
            <person name="Hug L.A."/>
            <person name="Thomas B.C."/>
            <person name="Sharon I."/>
            <person name="Castelle C.J."/>
            <person name="Singh A."/>
            <person name="Wilkins M.J."/>
            <person name="Williams K.H."/>
            <person name="Banfield J.F."/>
        </authorList>
    </citation>
    <scope>NUCLEOTIDE SEQUENCE [LARGE SCALE GENOMIC DNA]</scope>
</reference>
<dbReference type="PANTHER" id="PTHR31616">
    <property type="entry name" value="TREHALASE"/>
    <property type="match status" value="1"/>
</dbReference>
<organism evidence="2 3">
    <name type="scientific">Candidatus Kaiserbacteria bacterium GW2011_GWA2_52_12</name>
    <dbReference type="NCBI Taxonomy" id="1618671"/>
    <lineage>
        <taxon>Bacteria</taxon>
        <taxon>Candidatus Kaiseribacteriota</taxon>
    </lineage>
</organism>
<name>A0A0G1WY98_9BACT</name>
<dbReference type="InterPro" id="IPR012341">
    <property type="entry name" value="6hp_glycosidase-like_sf"/>
</dbReference>
<sequence>MSRSIVLSNGELAIALDRFAEVRDFYYPHVGLEDHARGHYIHHIGVWVDGQIAWFSEDPAWEISISCEEHSLASSIVAKHKRLQLEVTFKDIVYNERPVFVRRVTIANLSDRTREIKIFFGHQFEIYKAHGGDTAYFDPLSHTLIHYKGRRVFLIGATLDGEPFTDFATGKAHFQGSEGTHRDADDGVLSKNPIEHGPADSVLGVYGTYTGMQSRTCYYWVAAAKSIPEVLELNQYVVQKTPEHILRSTSDFWRAWVNAYQWNFHQLSSEHIALFKRSLMYMRAHVDTGGGVIASLDSDMLQHGLDTYTYVWPRDAAYVALSLDLAGDTNVSKRFFEFCNSILSSEGYFMHKYLPDRSLGSSWHPWILNGQFQLPIQEDETALVIYALHNHYTHSHDLEFLEELYNPLVERASNFMVQYRDSQTKLPAPSYDVWEEKRGSHTYTASAVFGALNAAAELSKILGKEANERRYREAAREIQDGIIKHLWDEKEGIFIKSLNRRERDFTYDRTVDISSVYGVFAFGVLPQGDARLARAFDTTVRKLSYGNETGGLARYEGDDYYRVSAQSAGNPWVVTTLWYAEYLIAKAKNEQDFDRVREVFTWAAKHALPSGVLAEQMNPQTGEQVSASPLTWSHAAYVSAVLKYLERLEELGICVACNPAP</sequence>
<keyword evidence="2" id="KW-0378">Hydrolase</keyword>
<dbReference type="GO" id="GO:0004553">
    <property type="term" value="F:hydrolase activity, hydrolyzing O-glycosyl compounds"/>
    <property type="evidence" value="ECO:0007669"/>
    <property type="project" value="UniProtKB-ARBA"/>
</dbReference>
<dbReference type="SUPFAM" id="SSF48208">
    <property type="entry name" value="Six-hairpin glycosidases"/>
    <property type="match status" value="1"/>
</dbReference>
<evidence type="ECO:0000259" key="1">
    <source>
        <dbReference type="Pfam" id="PF00723"/>
    </source>
</evidence>
<dbReference type="STRING" id="1618671.UY67_C0015G0002"/>
<accession>A0A0G1WY98</accession>
<dbReference type="PANTHER" id="PTHR31616:SF13">
    <property type="entry name" value="GLUCAN 1,4-ALPHA-GLUCOSIDASE"/>
    <property type="match status" value="1"/>
</dbReference>
<dbReference type="Proteomes" id="UP000034273">
    <property type="component" value="Unassembled WGS sequence"/>
</dbReference>
<dbReference type="Pfam" id="PF00723">
    <property type="entry name" value="Glyco_hydro_15"/>
    <property type="match status" value="2"/>
</dbReference>
<dbReference type="InterPro" id="IPR008928">
    <property type="entry name" value="6-hairpin_glycosidase_sf"/>
</dbReference>
<evidence type="ECO:0000313" key="3">
    <source>
        <dbReference type="Proteomes" id="UP000034273"/>
    </source>
</evidence>
<dbReference type="InterPro" id="IPR011613">
    <property type="entry name" value="GH15-like"/>
</dbReference>
<feature type="domain" description="GH15-like" evidence="1">
    <location>
        <begin position="601"/>
        <end position="641"/>
    </location>
</feature>
<dbReference type="GO" id="GO:0005975">
    <property type="term" value="P:carbohydrate metabolic process"/>
    <property type="evidence" value="ECO:0007669"/>
    <property type="project" value="InterPro"/>
</dbReference>
<evidence type="ECO:0000313" key="2">
    <source>
        <dbReference type="EMBL" id="KKW23858.1"/>
    </source>
</evidence>
<comment type="caution">
    <text evidence="2">The sequence shown here is derived from an EMBL/GenBank/DDBJ whole genome shotgun (WGS) entry which is preliminary data.</text>
</comment>
<dbReference type="EMBL" id="LCQW01000015">
    <property type="protein sequence ID" value="KKW23858.1"/>
    <property type="molecule type" value="Genomic_DNA"/>
</dbReference>
<feature type="domain" description="GH15-like" evidence="1">
    <location>
        <begin position="376"/>
        <end position="588"/>
    </location>
</feature>